<keyword evidence="7" id="KW-1185">Reference proteome</keyword>
<dbReference type="RefSeq" id="WP_133793268.1">
    <property type="nucleotide sequence ID" value="NZ_SOCA01000001.1"/>
</dbReference>
<reference evidence="6 7" key="1">
    <citation type="submission" date="2019-03" db="EMBL/GenBank/DDBJ databases">
        <title>Genomic Encyclopedia of Archaeal and Bacterial Type Strains, Phase II (KMG-II): from individual species to whole genera.</title>
        <authorList>
            <person name="Goeker M."/>
        </authorList>
    </citation>
    <scope>NUCLEOTIDE SEQUENCE [LARGE SCALE GENOMIC DNA]</scope>
    <source>
        <strain evidence="6 7">ATCC 25309</strain>
    </source>
</reference>
<comment type="similarity">
    <text evidence="1">Belongs to the Gfo/Idh/MocA family.</text>
</comment>
<keyword evidence="2" id="KW-0560">Oxidoreductase</keyword>
<dbReference type="InterPro" id="IPR008354">
    <property type="entry name" value="Glc-Fru_OxRdtase_bac"/>
</dbReference>
<dbReference type="InterPro" id="IPR036291">
    <property type="entry name" value="NAD(P)-bd_dom_sf"/>
</dbReference>
<dbReference type="GO" id="GO:0000166">
    <property type="term" value="F:nucleotide binding"/>
    <property type="evidence" value="ECO:0007669"/>
    <property type="project" value="InterPro"/>
</dbReference>
<evidence type="ECO:0000256" key="3">
    <source>
        <dbReference type="SAM" id="SignalP"/>
    </source>
</evidence>
<keyword evidence="3" id="KW-0732">Signal</keyword>
<dbReference type="Gene3D" id="3.40.50.720">
    <property type="entry name" value="NAD(P)-binding Rossmann-like Domain"/>
    <property type="match status" value="1"/>
</dbReference>
<feature type="domain" description="GFO/IDH/MocA-like oxidoreductase" evidence="5">
    <location>
        <begin position="209"/>
        <end position="326"/>
    </location>
</feature>
<feature type="domain" description="Gfo/Idh/MocA-like oxidoreductase N-terminal" evidence="4">
    <location>
        <begin position="76"/>
        <end position="199"/>
    </location>
</feature>
<sequence>MNTLNTSRRRFLFSSAGLSGMVGISPSLLAAPSVGASGNQAPGESIGSKSAAIPLAPPDKQPANLKLPVKNEKQVGWAIVGLGQLALEEIMPAFAECEYSKPVALVSGHPDKARKVAKFYGINEDAIYDYETYDRLADDKRVDVIYIVLPNSMHAEFTIRGLKAGKHVLCEKPMSNTVQEAEEMIAASQEAKKKLMIAYRLHYEPFNMKAMEICKSGALGKIKTFVSTNAQDVKAPNIRLSGKLGGGPLGDVGVYSINAARYTLGEEPVEVFAYARKPEDDPRFREVPESVAYTLKYPSGALAHCDCSFGMAESRFYRVHGTEGYLNMDPAFSYRGLRLHVKEGDAKSGDAEAKEVLLQAENHFSKEMDHFSKSILNDEKCHTPGEMGLADMRILEALYKSIESGAPVAIKHA</sequence>
<evidence type="ECO:0000313" key="6">
    <source>
        <dbReference type="EMBL" id="TDU81308.1"/>
    </source>
</evidence>
<comment type="caution">
    <text evidence="6">The sequence shown here is derived from an EMBL/GenBank/DDBJ whole genome shotgun (WGS) entry which is preliminary data.</text>
</comment>
<dbReference type="Pfam" id="PF22725">
    <property type="entry name" value="GFO_IDH_MocA_C3"/>
    <property type="match status" value="1"/>
</dbReference>
<name>A0A4R7SSW4_9BACT</name>
<dbReference type="Pfam" id="PF01408">
    <property type="entry name" value="GFO_IDH_MocA"/>
    <property type="match status" value="1"/>
</dbReference>
<dbReference type="OrthoDB" id="9815825at2"/>
<feature type="signal peptide" evidence="3">
    <location>
        <begin position="1"/>
        <end position="30"/>
    </location>
</feature>
<gene>
    <name evidence="6" type="ORF">EI77_00611</name>
</gene>
<protein>
    <submittedName>
        <fullName evidence="6">Putative dehydrogenase</fullName>
    </submittedName>
</protein>
<dbReference type="Proteomes" id="UP000295662">
    <property type="component" value="Unassembled WGS sequence"/>
</dbReference>
<feature type="chain" id="PRO_5020528821" evidence="3">
    <location>
        <begin position="31"/>
        <end position="413"/>
    </location>
</feature>
<dbReference type="PROSITE" id="PS51318">
    <property type="entry name" value="TAT"/>
    <property type="match status" value="1"/>
</dbReference>
<dbReference type="AlphaFoldDB" id="A0A4R7SSW4"/>
<dbReference type="PANTHER" id="PTHR22604">
    <property type="entry name" value="OXIDOREDUCTASES"/>
    <property type="match status" value="1"/>
</dbReference>
<evidence type="ECO:0000256" key="1">
    <source>
        <dbReference type="ARBA" id="ARBA00010928"/>
    </source>
</evidence>
<dbReference type="PRINTS" id="PR01775">
    <property type="entry name" value="GLFROXRDTASE"/>
</dbReference>
<evidence type="ECO:0000259" key="4">
    <source>
        <dbReference type="Pfam" id="PF01408"/>
    </source>
</evidence>
<organism evidence="6 7">
    <name type="scientific">Prosthecobacter fusiformis</name>
    <dbReference type="NCBI Taxonomy" id="48464"/>
    <lineage>
        <taxon>Bacteria</taxon>
        <taxon>Pseudomonadati</taxon>
        <taxon>Verrucomicrobiota</taxon>
        <taxon>Verrucomicrobiia</taxon>
        <taxon>Verrucomicrobiales</taxon>
        <taxon>Verrucomicrobiaceae</taxon>
        <taxon>Prosthecobacter</taxon>
    </lineage>
</organism>
<proteinExistence type="inferred from homology"/>
<evidence type="ECO:0000313" key="7">
    <source>
        <dbReference type="Proteomes" id="UP000295662"/>
    </source>
</evidence>
<dbReference type="Gene3D" id="3.30.360.10">
    <property type="entry name" value="Dihydrodipicolinate Reductase, domain 2"/>
    <property type="match status" value="1"/>
</dbReference>
<dbReference type="InterPro" id="IPR006311">
    <property type="entry name" value="TAT_signal"/>
</dbReference>
<dbReference type="InterPro" id="IPR055170">
    <property type="entry name" value="GFO_IDH_MocA-like_dom"/>
</dbReference>
<evidence type="ECO:0000256" key="2">
    <source>
        <dbReference type="ARBA" id="ARBA00023002"/>
    </source>
</evidence>
<dbReference type="InterPro" id="IPR000683">
    <property type="entry name" value="Gfo/Idh/MocA-like_OxRdtase_N"/>
</dbReference>
<dbReference type="SUPFAM" id="SSF55347">
    <property type="entry name" value="Glyceraldehyde-3-phosphate dehydrogenase-like, C-terminal domain"/>
    <property type="match status" value="1"/>
</dbReference>
<dbReference type="PANTHER" id="PTHR22604:SF105">
    <property type="entry name" value="TRANS-1,2-DIHYDROBENZENE-1,2-DIOL DEHYDROGENASE"/>
    <property type="match status" value="1"/>
</dbReference>
<evidence type="ECO:0000259" key="5">
    <source>
        <dbReference type="Pfam" id="PF22725"/>
    </source>
</evidence>
<dbReference type="InterPro" id="IPR050984">
    <property type="entry name" value="Gfo/Idh/MocA_domain"/>
</dbReference>
<dbReference type="EMBL" id="SOCA01000001">
    <property type="protein sequence ID" value="TDU81308.1"/>
    <property type="molecule type" value="Genomic_DNA"/>
</dbReference>
<dbReference type="GO" id="GO:0016491">
    <property type="term" value="F:oxidoreductase activity"/>
    <property type="evidence" value="ECO:0007669"/>
    <property type="project" value="UniProtKB-KW"/>
</dbReference>
<accession>A0A4R7SSW4</accession>
<dbReference type="SUPFAM" id="SSF51735">
    <property type="entry name" value="NAD(P)-binding Rossmann-fold domains"/>
    <property type="match status" value="1"/>
</dbReference>